<dbReference type="Gene3D" id="3.90.1640.30">
    <property type="match status" value="1"/>
</dbReference>
<keyword evidence="10" id="KW-1185">Reference proteome</keyword>
<dbReference type="GO" id="GO:0008409">
    <property type="term" value="F:5'-3' exonuclease activity"/>
    <property type="evidence" value="ECO:0007669"/>
    <property type="project" value="InterPro"/>
</dbReference>
<proteinExistence type="inferred from homology"/>
<dbReference type="NCBIfam" id="TIGR00644">
    <property type="entry name" value="recJ"/>
    <property type="match status" value="1"/>
</dbReference>
<dbReference type="AlphaFoldDB" id="A0A5R9IMU7"/>
<gene>
    <name evidence="9" type="primary">recJ</name>
    <name evidence="9" type="ORF">FE810_05050</name>
</gene>
<dbReference type="Pfam" id="PF17768">
    <property type="entry name" value="RecJ_OB"/>
    <property type="match status" value="1"/>
</dbReference>
<sequence length="576" mass="63553">MPKTIRRRPALTNPVVNLPVDPLIQNLYLSRGVESEQELDMALKALHSPALMKDLFSAATLLFNAINTGKRIIVVGDFDADGATSTAVMMEGLALLGSENHDYLVPNRFEYGYGLTPEIAQLALAKGAQLLITVDNGISCTQGVKVAKDGGAQVIVTDHHLPGESLPDADAIVNPNQRDCEFPSKSIAGVGVAFYLLLALRKKMREDNWLQQRGLAEPNLAQLLDLVALGTVADVVTLDQNNRILVSQGIKRIRSGLTRPGISALFEVAKKNPQRIQASDFGFALGPRLNAAGRLDDMALGIQCLLAQDLNQARVIAMELDHLNKARREIEQGMQEEAERVLTQLDFSGESLPSGIALYRDDWHQGVIGIVAGRIKEKYHRPTIVFAGGSDGEIKGSARSIPGLHIRDLLEHIDSQHPGLIMKFGGHAMAAGLSIEEADFARFQTLFDQLANQWLTQDMLENSVLSDGPLSLPQMSEQHCELIESAGPWGQNFPEPIFDNIFELVQQRLLSGKHLKMVLRFEDQVFDAIAFNIDPNIWPDEQIRFVHLAYKLDINEFRGKRNLQLMVEHIEPASAQ</sequence>
<evidence type="ECO:0000256" key="4">
    <source>
        <dbReference type="ARBA" id="ARBA00022801"/>
    </source>
</evidence>
<dbReference type="Pfam" id="PF01368">
    <property type="entry name" value="DHH"/>
    <property type="match status" value="1"/>
</dbReference>
<evidence type="ECO:0000256" key="1">
    <source>
        <dbReference type="ARBA" id="ARBA00005915"/>
    </source>
</evidence>
<dbReference type="GO" id="GO:0006281">
    <property type="term" value="P:DNA repair"/>
    <property type="evidence" value="ECO:0007669"/>
    <property type="project" value="InterPro"/>
</dbReference>
<dbReference type="FunFam" id="3.90.1640.30:FF:000001">
    <property type="entry name" value="Single-stranded-DNA-specific exonuclease RecJ"/>
    <property type="match status" value="1"/>
</dbReference>
<evidence type="ECO:0000259" key="7">
    <source>
        <dbReference type="Pfam" id="PF02272"/>
    </source>
</evidence>
<evidence type="ECO:0000313" key="10">
    <source>
        <dbReference type="Proteomes" id="UP000307790"/>
    </source>
</evidence>
<dbReference type="Proteomes" id="UP000307790">
    <property type="component" value="Unassembled WGS sequence"/>
</dbReference>
<dbReference type="GO" id="GO:0006310">
    <property type="term" value="P:DNA recombination"/>
    <property type="evidence" value="ECO:0007669"/>
    <property type="project" value="InterPro"/>
</dbReference>
<dbReference type="InterPro" id="IPR038763">
    <property type="entry name" value="DHH_sf"/>
</dbReference>
<dbReference type="InterPro" id="IPR001667">
    <property type="entry name" value="DDH_dom"/>
</dbReference>
<keyword evidence="5 9" id="KW-0269">Exonuclease</keyword>
<dbReference type="InterPro" id="IPR003156">
    <property type="entry name" value="DHHA1_dom"/>
</dbReference>
<dbReference type="InterPro" id="IPR041122">
    <property type="entry name" value="RecJ_OB"/>
</dbReference>
<evidence type="ECO:0000256" key="5">
    <source>
        <dbReference type="ARBA" id="ARBA00022839"/>
    </source>
</evidence>
<evidence type="ECO:0000256" key="3">
    <source>
        <dbReference type="ARBA" id="ARBA00022722"/>
    </source>
</evidence>
<evidence type="ECO:0000259" key="8">
    <source>
        <dbReference type="Pfam" id="PF17768"/>
    </source>
</evidence>
<organism evidence="9 10">
    <name type="scientific">Thalassotalea litorea</name>
    <dbReference type="NCBI Taxonomy" id="2020715"/>
    <lineage>
        <taxon>Bacteria</taxon>
        <taxon>Pseudomonadati</taxon>
        <taxon>Pseudomonadota</taxon>
        <taxon>Gammaproteobacteria</taxon>
        <taxon>Alteromonadales</taxon>
        <taxon>Colwelliaceae</taxon>
        <taxon>Thalassotalea</taxon>
    </lineage>
</organism>
<dbReference type="Gene3D" id="3.10.310.30">
    <property type="match status" value="1"/>
</dbReference>
<dbReference type="GO" id="GO:0003676">
    <property type="term" value="F:nucleic acid binding"/>
    <property type="evidence" value="ECO:0007669"/>
    <property type="project" value="InterPro"/>
</dbReference>
<dbReference type="Pfam" id="PF02272">
    <property type="entry name" value="DHHA1"/>
    <property type="match status" value="1"/>
</dbReference>
<dbReference type="PANTHER" id="PTHR30255:SF2">
    <property type="entry name" value="SINGLE-STRANDED-DNA-SPECIFIC EXONUCLEASE RECJ"/>
    <property type="match status" value="1"/>
</dbReference>
<dbReference type="EMBL" id="VCBC01000004">
    <property type="protein sequence ID" value="TLU66874.1"/>
    <property type="molecule type" value="Genomic_DNA"/>
</dbReference>
<accession>A0A5R9IMU7</accession>
<keyword evidence="4" id="KW-0378">Hydrolase</keyword>
<evidence type="ECO:0000256" key="2">
    <source>
        <dbReference type="ARBA" id="ARBA00019841"/>
    </source>
</evidence>
<feature type="domain" description="DHHA1" evidence="7">
    <location>
        <begin position="356"/>
        <end position="451"/>
    </location>
</feature>
<comment type="caution">
    <text evidence="9">The sequence shown here is derived from an EMBL/GenBank/DDBJ whole genome shotgun (WGS) entry which is preliminary data.</text>
</comment>
<protein>
    <recommendedName>
        <fullName evidence="2">Single-stranded-DNA-specific exonuclease RecJ</fullName>
    </recommendedName>
</protein>
<dbReference type="RefSeq" id="WP_138318940.1">
    <property type="nucleotide sequence ID" value="NZ_VCBC01000004.1"/>
</dbReference>
<dbReference type="OrthoDB" id="9809852at2"/>
<feature type="domain" description="RecJ OB" evidence="8">
    <location>
        <begin position="467"/>
        <end position="569"/>
    </location>
</feature>
<reference evidence="9 10" key="1">
    <citation type="submission" date="2019-05" db="EMBL/GenBank/DDBJ databases">
        <title>Genome sequences of Thalassotalea litorea 1K03283.</title>
        <authorList>
            <person name="Zhang D."/>
        </authorList>
    </citation>
    <scope>NUCLEOTIDE SEQUENCE [LARGE SCALE GENOMIC DNA]</scope>
    <source>
        <strain evidence="9 10">MCCC 1K03283</strain>
    </source>
</reference>
<dbReference type="InterPro" id="IPR051673">
    <property type="entry name" value="SSDNA_exonuclease_RecJ"/>
</dbReference>
<feature type="domain" description="DDH" evidence="6">
    <location>
        <begin position="71"/>
        <end position="231"/>
    </location>
</feature>
<keyword evidence="3" id="KW-0540">Nuclease</keyword>
<name>A0A5R9IMU7_9GAMM</name>
<dbReference type="PANTHER" id="PTHR30255">
    <property type="entry name" value="SINGLE-STRANDED-DNA-SPECIFIC EXONUCLEASE RECJ"/>
    <property type="match status" value="1"/>
</dbReference>
<evidence type="ECO:0000259" key="6">
    <source>
        <dbReference type="Pfam" id="PF01368"/>
    </source>
</evidence>
<dbReference type="InterPro" id="IPR004610">
    <property type="entry name" value="RecJ"/>
</dbReference>
<evidence type="ECO:0000313" key="9">
    <source>
        <dbReference type="EMBL" id="TLU66874.1"/>
    </source>
</evidence>
<dbReference type="SUPFAM" id="SSF64182">
    <property type="entry name" value="DHH phosphoesterases"/>
    <property type="match status" value="1"/>
</dbReference>
<comment type="similarity">
    <text evidence="1">Belongs to the RecJ family.</text>
</comment>